<dbReference type="AlphaFoldDB" id="A0A2N3VEH6"/>
<reference evidence="9 10" key="1">
    <citation type="submission" date="2017-12" db="EMBL/GenBank/DDBJ databases">
        <title>Sequencing the genomes of 1000 Actinobacteria strains.</title>
        <authorList>
            <person name="Klenk H.-P."/>
        </authorList>
    </citation>
    <scope>NUCLEOTIDE SEQUENCE [LARGE SCALE GENOMIC DNA]</scope>
    <source>
        <strain evidence="9 10">DSM 44489</strain>
    </source>
</reference>
<dbReference type="Gene3D" id="1.10.3720.10">
    <property type="entry name" value="MetI-like"/>
    <property type="match status" value="1"/>
</dbReference>
<sequence>MVAAELDSLMGRSRVRGRGLRAMVGWRLVTLIPVLVAVSAALFAAAAVSPFDPLVGYLGARYETTSASDRALLTDRLGLDAPWYQLYGRWIGELLSGDLGVSRGFAQPVSTLLAQRIPWTALLVVVAMTAAIAVALGAGVWAGMHRGGVLDRLVTASCVAMQGLPPFVVSLAAIGLFAVGLGWLPPAGLTDAGAEVGVGQVARHLVLPAAALAVSQVPWLLLAVRESVSGNRGEDFVVGAAARGIDTATITRGHILPTSLAPFVTILGARLPEVVVGAVLVEEIFSWPGIAGAFVQSAKDLDMALLAVLTVGTTCAVMLGSLLADVAVVLLDPRVRADG</sequence>
<feature type="domain" description="ABC transmembrane type-1" evidence="8">
    <location>
        <begin position="117"/>
        <end position="324"/>
    </location>
</feature>
<keyword evidence="10" id="KW-1185">Reference proteome</keyword>
<dbReference type="PROSITE" id="PS50928">
    <property type="entry name" value="ABC_TM1"/>
    <property type="match status" value="1"/>
</dbReference>
<feature type="transmembrane region" description="Helical" evidence="7">
    <location>
        <begin position="24"/>
        <end position="48"/>
    </location>
</feature>
<evidence type="ECO:0000256" key="7">
    <source>
        <dbReference type="RuleBase" id="RU363032"/>
    </source>
</evidence>
<proteinExistence type="inferred from homology"/>
<dbReference type="InterPro" id="IPR000515">
    <property type="entry name" value="MetI-like"/>
</dbReference>
<dbReference type="GO" id="GO:0005886">
    <property type="term" value="C:plasma membrane"/>
    <property type="evidence" value="ECO:0007669"/>
    <property type="project" value="UniProtKB-SubCell"/>
</dbReference>
<organism evidence="9 10">
    <name type="scientific">Nocardia fluminea</name>
    <dbReference type="NCBI Taxonomy" id="134984"/>
    <lineage>
        <taxon>Bacteria</taxon>
        <taxon>Bacillati</taxon>
        <taxon>Actinomycetota</taxon>
        <taxon>Actinomycetes</taxon>
        <taxon>Mycobacteriales</taxon>
        <taxon>Nocardiaceae</taxon>
        <taxon>Nocardia</taxon>
    </lineage>
</organism>
<dbReference type="SUPFAM" id="SSF161098">
    <property type="entry name" value="MetI-like"/>
    <property type="match status" value="1"/>
</dbReference>
<dbReference type="PANTHER" id="PTHR43163">
    <property type="entry name" value="DIPEPTIDE TRANSPORT SYSTEM PERMEASE PROTEIN DPPB-RELATED"/>
    <property type="match status" value="1"/>
</dbReference>
<keyword evidence="3" id="KW-1003">Cell membrane</keyword>
<evidence type="ECO:0000256" key="3">
    <source>
        <dbReference type="ARBA" id="ARBA00022475"/>
    </source>
</evidence>
<keyword evidence="6 7" id="KW-0472">Membrane</keyword>
<evidence type="ECO:0000256" key="5">
    <source>
        <dbReference type="ARBA" id="ARBA00022989"/>
    </source>
</evidence>
<evidence type="ECO:0000256" key="4">
    <source>
        <dbReference type="ARBA" id="ARBA00022692"/>
    </source>
</evidence>
<accession>A0A2N3VEH6</accession>
<keyword evidence="4 7" id="KW-0812">Transmembrane</keyword>
<feature type="transmembrane region" description="Helical" evidence="7">
    <location>
        <begin position="164"/>
        <end position="185"/>
    </location>
</feature>
<dbReference type="Pfam" id="PF00528">
    <property type="entry name" value="BPD_transp_1"/>
    <property type="match status" value="1"/>
</dbReference>
<keyword evidence="2 7" id="KW-0813">Transport</keyword>
<name>A0A2N3VEH6_9NOCA</name>
<evidence type="ECO:0000256" key="6">
    <source>
        <dbReference type="ARBA" id="ARBA00023136"/>
    </source>
</evidence>
<evidence type="ECO:0000313" key="10">
    <source>
        <dbReference type="Proteomes" id="UP000233766"/>
    </source>
</evidence>
<dbReference type="InterPro" id="IPR035906">
    <property type="entry name" value="MetI-like_sf"/>
</dbReference>
<evidence type="ECO:0000256" key="1">
    <source>
        <dbReference type="ARBA" id="ARBA00004651"/>
    </source>
</evidence>
<evidence type="ECO:0000259" key="8">
    <source>
        <dbReference type="PROSITE" id="PS50928"/>
    </source>
</evidence>
<gene>
    <name evidence="9" type="ORF">ATK86_4469</name>
</gene>
<feature type="transmembrane region" description="Helical" evidence="7">
    <location>
        <begin position="304"/>
        <end position="331"/>
    </location>
</feature>
<dbReference type="PANTHER" id="PTHR43163:SF9">
    <property type="entry name" value="ABC TRANSPORTER PERMEASE PROTEIN"/>
    <property type="match status" value="1"/>
</dbReference>
<feature type="transmembrane region" description="Helical" evidence="7">
    <location>
        <begin position="205"/>
        <end position="224"/>
    </location>
</feature>
<feature type="transmembrane region" description="Helical" evidence="7">
    <location>
        <begin position="119"/>
        <end position="143"/>
    </location>
</feature>
<evidence type="ECO:0000256" key="2">
    <source>
        <dbReference type="ARBA" id="ARBA00022448"/>
    </source>
</evidence>
<dbReference type="GO" id="GO:0055085">
    <property type="term" value="P:transmembrane transport"/>
    <property type="evidence" value="ECO:0007669"/>
    <property type="project" value="InterPro"/>
</dbReference>
<protein>
    <submittedName>
        <fullName evidence="9">Peptide/nickel transport system permease protein</fullName>
    </submittedName>
</protein>
<comment type="subcellular location">
    <subcellularLocation>
        <location evidence="1 7">Cell membrane</location>
        <topology evidence="1 7">Multi-pass membrane protein</topology>
    </subcellularLocation>
</comment>
<keyword evidence="5 7" id="KW-1133">Transmembrane helix</keyword>
<dbReference type="EMBL" id="PJMW01000002">
    <property type="protein sequence ID" value="PKV80053.1"/>
    <property type="molecule type" value="Genomic_DNA"/>
</dbReference>
<dbReference type="CDD" id="cd06261">
    <property type="entry name" value="TM_PBP2"/>
    <property type="match status" value="1"/>
</dbReference>
<comment type="similarity">
    <text evidence="7">Belongs to the binding-protein-dependent transport system permease family.</text>
</comment>
<dbReference type="Proteomes" id="UP000233766">
    <property type="component" value="Unassembled WGS sequence"/>
</dbReference>
<comment type="caution">
    <text evidence="9">The sequence shown here is derived from an EMBL/GenBank/DDBJ whole genome shotgun (WGS) entry which is preliminary data.</text>
</comment>
<evidence type="ECO:0000313" key="9">
    <source>
        <dbReference type="EMBL" id="PKV80053.1"/>
    </source>
</evidence>